<dbReference type="Proteomes" id="UP001549146">
    <property type="component" value="Unassembled WGS sequence"/>
</dbReference>
<dbReference type="InterPro" id="IPR001173">
    <property type="entry name" value="Glyco_trans_2-like"/>
</dbReference>
<comment type="caution">
    <text evidence="3">The sequence shown here is derived from an EMBL/GenBank/DDBJ whole genome shotgun (WGS) entry which is preliminary data.</text>
</comment>
<keyword evidence="4" id="KW-1185">Reference proteome</keyword>
<dbReference type="Pfam" id="PF00535">
    <property type="entry name" value="Glycos_transf_2"/>
    <property type="match status" value="1"/>
</dbReference>
<keyword evidence="1" id="KW-0812">Transmembrane</keyword>
<evidence type="ECO:0000313" key="4">
    <source>
        <dbReference type="Proteomes" id="UP001549146"/>
    </source>
</evidence>
<keyword evidence="1" id="KW-1133">Transmembrane helix</keyword>
<evidence type="ECO:0000259" key="2">
    <source>
        <dbReference type="Pfam" id="PF00535"/>
    </source>
</evidence>
<dbReference type="Gene3D" id="3.90.550.10">
    <property type="entry name" value="Spore Coat Polysaccharide Biosynthesis Protein SpsA, Chain A"/>
    <property type="match status" value="1"/>
</dbReference>
<accession>A0ABV2LSH2</accession>
<dbReference type="PANTHER" id="PTHR43685">
    <property type="entry name" value="GLYCOSYLTRANSFERASE"/>
    <property type="match status" value="1"/>
</dbReference>
<evidence type="ECO:0000313" key="3">
    <source>
        <dbReference type="EMBL" id="MET3731535.1"/>
    </source>
</evidence>
<proteinExistence type="predicted"/>
<evidence type="ECO:0000256" key="1">
    <source>
        <dbReference type="SAM" id="Phobius"/>
    </source>
</evidence>
<dbReference type="EMBL" id="JBEPMO010000004">
    <property type="protein sequence ID" value="MET3731535.1"/>
    <property type="molecule type" value="Genomic_DNA"/>
</dbReference>
<reference evidence="3 4" key="1">
    <citation type="submission" date="2024-06" db="EMBL/GenBank/DDBJ databases">
        <title>Genomic Encyclopedia of Type Strains, Phase IV (KMG-IV): sequencing the most valuable type-strain genomes for metagenomic binning, comparative biology and taxonomic classification.</title>
        <authorList>
            <person name="Goeker M."/>
        </authorList>
    </citation>
    <scope>NUCLEOTIDE SEQUENCE [LARGE SCALE GENOMIC DNA]</scope>
    <source>
        <strain evidence="3 4">DSM 29388</strain>
    </source>
</reference>
<dbReference type="PANTHER" id="PTHR43685:SF10">
    <property type="entry name" value="LACTO-N-NEOTETRAOSE BIOSYNTHESIS GLYCOSYL TRANSFERASE LGTA"/>
    <property type="match status" value="1"/>
</dbReference>
<gene>
    <name evidence="3" type="ORF">ABID46_001104</name>
</gene>
<dbReference type="RefSeq" id="WP_354507886.1">
    <property type="nucleotide sequence ID" value="NZ_JBEPMO010000004.1"/>
</dbReference>
<sequence>MITAKLLIIICHFNNLEGLEKTILSIKENFKIDILVVDDGSKTKPAEQNLKNLYKNGEVFLKLLPENQGVGKASNVGLNFAIQHQYDLTGRLDCGDIVHPNKYEKQLEFLENNPEIKLLGTWINMVDMEGKVLMKLKHPTDYEAIKKKLNFNSAFTNSSVIFYVSALEKTGLFPEKYNRNGEDYAFFYNFSKIYPTTNLPEFLVDYVVDPNSISSLHRKDQVKNRLMINLDNFEFGIYPILALVQNSIIYFIPRNLMIKLKKAIKYNQ</sequence>
<dbReference type="InterPro" id="IPR029044">
    <property type="entry name" value="Nucleotide-diphossugar_trans"/>
</dbReference>
<keyword evidence="1" id="KW-0472">Membrane</keyword>
<organism evidence="3 4">
    <name type="scientific">Moheibacter stercoris</name>
    <dbReference type="NCBI Taxonomy" id="1628251"/>
    <lineage>
        <taxon>Bacteria</taxon>
        <taxon>Pseudomonadati</taxon>
        <taxon>Bacteroidota</taxon>
        <taxon>Flavobacteriia</taxon>
        <taxon>Flavobacteriales</taxon>
        <taxon>Weeksellaceae</taxon>
        <taxon>Moheibacter</taxon>
    </lineage>
</organism>
<dbReference type="InterPro" id="IPR050834">
    <property type="entry name" value="Glycosyltransf_2"/>
</dbReference>
<feature type="transmembrane region" description="Helical" evidence="1">
    <location>
        <begin position="235"/>
        <end position="252"/>
    </location>
</feature>
<dbReference type="SUPFAM" id="SSF53448">
    <property type="entry name" value="Nucleotide-diphospho-sugar transferases"/>
    <property type="match status" value="1"/>
</dbReference>
<feature type="domain" description="Glycosyltransferase 2-like" evidence="2">
    <location>
        <begin position="8"/>
        <end position="137"/>
    </location>
</feature>
<protein>
    <submittedName>
        <fullName evidence="3">Glycosyltransferase involved in cell wall biosynthesis</fullName>
    </submittedName>
</protein>
<name>A0ABV2LSH2_9FLAO</name>